<organism evidence="3 4">
    <name type="scientific">Ambispora gerdemannii</name>
    <dbReference type="NCBI Taxonomy" id="144530"/>
    <lineage>
        <taxon>Eukaryota</taxon>
        <taxon>Fungi</taxon>
        <taxon>Fungi incertae sedis</taxon>
        <taxon>Mucoromycota</taxon>
        <taxon>Glomeromycotina</taxon>
        <taxon>Glomeromycetes</taxon>
        <taxon>Archaeosporales</taxon>
        <taxon>Ambisporaceae</taxon>
        <taxon>Ambispora</taxon>
    </lineage>
</organism>
<dbReference type="EMBL" id="CAJVPL010000119">
    <property type="protein sequence ID" value="CAG8449665.1"/>
    <property type="molecule type" value="Genomic_DNA"/>
</dbReference>
<comment type="caution">
    <text evidence="3">The sequence shown here is derived from an EMBL/GenBank/DDBJ whole genome shotgun (WGS) entry which is preliminary data.</text>
</comment>
<evidence type="ECO:0000313" key="4">
    <source>
        <dbReference type="Proteomes" id="UP000789831"/>
    </source>
</evidence>
<feature type="compositionally biased region" description="Basic and acidic residues" evidence="1">
    <location>
        <begin position="126"/>
        <end position="149"/>
    </location>
</feature>
<dbReference type="AlphaFoldDB" id="A0A9N8VH46"/>
<dbReference type="Proteomes" id="UP000789831">
    <property type="component" value="Unassembled WGS sequence"/>
</dbReference>
<name>A0A9N8VH46_9GLOM</name>
<keyword evidence="4" id="KW-1185">Reference proteome</keyword>
<reference evidence="3" key="1">
    <citation type="submission" date="2021-06" db="EMBL/GenBank/DDBJ databases">
        <authorList>
            <person name="Kallberg Y."/>
            <person name="Tangrot J."/>
            <person name="Rosling A."/>
        </authorList>
    </citation>
    <scope>NUCLEOTIDE SEQUENCE</scope>
    <source>
        <strain evidence="3">MT106</strain>
    </source>
</reference>
<protein>
    <submittedName>
        <fullName evidence="3">9070_t:CDS:1</fullName>
    </submittedName>
</protein>
<sequence length="228" mass="26755">MNIPINYQREKIKKYFNLLVEEFITDPRHKKDINIIFKQKFKNVLKLVPGSKRTTATTTYFPYKYVITFLNNYKNEDELRGTVVHEFTHLYLYATIGKHDHDDRFYSQMEILESWLDKNQGLSPRLDKIHDRDQYVGDNNSDTKDKENTCPECSYSSPHHSPQCSHKQSKNNSVPQKTAEFSLLKKTLKDSKNLATLEKNYQTVKASSLYSNSKGDKSRLDNLYQAQK</sequence>
<accession>A0A9N8VH46</accession>
<gene>
    <name evidence="3" type="ORF">AGERDE_LOCUS1647</name>
</gene>
<evidence type="ECO:0000313" key="3">
    <source>
        <dbReference type="EMBL" id="CAG8449665.1"/>
    </source>
</evidence>
<proteinExistence type="predicted"/>
<dbReference type="Pfam" id="PF10263">
    <property type="entry name" value="SprT-like"/>
    <property type="match status" value="1"/>
</dbReference>
<feature type="region of interest" description="Disordered" evidence="1">
    <location>
        <begin position="205"/>
        <end position="228"/>
    </location>
</feature>
<feature type="domain" description="SprT-like" evidence="2">
    <location>
        <begin position="72"/>
        <end position="116"/>
    </location>
</feature>
<evidence type="ECO:0000259" key="2">
    <source>
        <dbReference type="Pfam" id="PF10263"/>
    </source>
</evidence>
<feature type="region of interest" description="Disordered" evidence="1">
    <location>
        <begin position="126"/>
        <end position="177"/>
    </location>
</feature>
<evidence type="ECO:0000256" key="1">
    <source>
        <dbReference type="SAM" id="MobiDB-lite"/>
    </source>
</evidence>
<dbReference type="GO" id="GO:0006950">
    <property type="term" value="P:response to stress"/>
    <property type="evidence" value="ECO:0007669"/>
    <property type="project" value="UniProtKB-ARBA"/>
</dbReference>
<dbReference type="OrthoDB" id="2435752at2759"/>
<feature type="compositionally biased region" description="Polar residues" evidence="1">
    <location>
        <begin position="154"/>
        <end position="176"/>
    </location>
</feature>
<dbReference type="InterPro" id="IPR006640">
    <property type="entry name" value="SprT-like_domain"/>
</dbReference>